<dbReference type="SUPFAM" id="SSF55874">
    <property type="entry name" value="ATPase domain of HSP90 chaperone/DNA topoisomerase II/histidine kinase"/>
    <property type="match status" value="1"/>
</dbReference>
<evidence type="ECO:0000259" key="2">
    <source>
        <dbReference type="Pfam" id="PF13581"/>
    </source>
</evidence>
<evidence type="ECO:0000313" key="3">
    <source>
        <dbReference type="EMBL" id="NMH77974.1"/>
    </source>
</evidence>
<keyword evidence="4" id="KW-1185">Reference proteome</keyword>
<keyword evidence="1" id="KW-0723">Serine/threonine-protein kinase</keyword>
<dbReference type="GO" id="GO:0005524">
    <property type="term" value="F:ATP binding"/>
    <property type="evidence" value="ECO:0007669"/>
    <property type="project" value="UniProtKB-KW"/>
</dbReference>
<protein>
    <submittedName>
        <fullName evidence="3">ATP-binding protein</fullName>
    </submittedName>
</protein>
<evidence type="ECO:0000313" key="4">
    <source>
        <dbReference type="Proteomes" id="UP001296706"/>
    </source>
</evidence>
<comment type="caution">
    <text evidence="3">The sequence shown here is derived from an EMBL/GenBank/DDBJ whole genome shotgun (WGS) entry which is preliminary data.</text>
</comment>
<feature type="non-terminal residue" evidence="3">
    <location>
        <position position="198"/>
    </location>
</feature>
<evidence type="ECO:0000256" key="1">
    <source>
        <dbReference type="ARBA" id="ARBA00022527"/>
    </source>
</evidence>
<dbReference type="InterPro" id="IPR003594">
    <property type="entry name" value="HATPase_dom"/>
</dbReference>
<sequence length="198" mass="21535">MPGADALTLRLPAEPATPSLVRRRVRGWLEVHQWPDDAVDDVILAVHEAVANVVDHAYAPGVDGQVVLTATLVPDGRERRVRIVVQDSGRWRSPPADPGYRGRGLQMVRSCMDVVDIRRGTDSRGGTDLVMLTPAVAAAPGRRVLTAGVRRSDPGLLGRVRRMRARARVVAGLAVRLLAAARRLRARRRRGSPPPAPQ</sequence>
<proteinExistence type="predicted"/>
<keyword evidence="1" id="KW-0808">Transferase</keyword>
<keyword evidence="3" id="KW-0547">Nucleotide-binding</keyword>
<dbReference type="Gene3D" id="3.30.565.10">
    <property type="entry name" value="Histidine kinase-like ATPase, C-terminal domain"/>
    <property type="match status" value="1"/>
</dbReference>
<organism evidence="3 4">
    <name type="scientific">Pseudonocardia xinjiangensis</name>
    <dbReference type="NCBI Taxonomy" id="75289"/>
    <lineage>
        <taxon>Bacteria</taxon>
        <taxon>Bacillati</taxon>
        <taxon>Actinomycetota</taxon>
        <taxon>Actinomycetes</taxon>
        <taxon>Pseudonocardiales</taxon>
        <taxon>Pseudonocardiaceae</taxon>
        <taxon>Pseudonocardia</taxon>
    </lineage>
</organism>
<accession>A0ABX1REY9</accession>
<keyword evidence="3" id="KW-0067">ATP-binding</keyword>
<dbReference type="PANTHER" id="PTHR35526:SF3">
    <property type="entry name" value="ANTI-SIGMA-F FACTOR RSBW"/>
    <property type="match status" value="1"/>
</dbReference>
<dbReference type="Proteomes" id="UP001296706">
    <property type="component" value="Unassembled WGS sequence"/>
</dbReference>
<dbReference type="Pfam" id="PF13581">
    <property type="entry name" value="HATPase_c_2"/>
    <property type="match status" value="1"/>
</dbReference>
<gene>
    <name evidence="3" type="ORF">HF577_12875</name>
</gene>
<dbReference type="PANTHER" id="PTHR35526">
    <property type="entry name" value="ANTI-SIGMA-F FACTOR RSBW-RELATED"/>
    <property type="match status" value="1"/>
</dbReference>
<dbReference type="RefSeq" id="WP_169396045.1">
    <property type="nucleotide sequence ID" value="NZ_JAAXKY010000033.1"/>
</dbReference>
<keyword evidence="1" id="KW-0418">Kinase</keyword>
<dbReference type="InterPro" id="IPR050267">
    <property type="entry name" value="Anti-sigma-factor_SerPK"/>
</dbReference>
<dbReference type="EMBL" id="JAAXKY010000033">
    <property type="protein sequence ID" value="NMH77974.1"/>
    <property type="molecule type" value="Genomic_DNA"/>
</dbReference>
<dbReference type="InterPro" id="IPR036890">
    <property type="entry name" value="HATPase_C_sf"/>
</dbReference>
<name>A0ABX1REY9_9PSEU</name>
<dbReference type="CDD" id="cd16936">
    <property type="entry name" value="HATPase_RsbW-like"/>
    <property type="match status" value="1"/>
</dbReference>
<feature type="domain" description="Histidine kinase/HSP90-like ATPase" evidence="2">
    <location>
        <begin position="11"/>
        <end position="131"/>
    </location>
</feature>
<reference evidence="3 4" key="1">
    <citation type="submission" date="2020-04" db="EMBL/GenBank/DDBJ databases">
        <authorList>
            <person name="Klaysubun C."/>
            <person name="Duangmal K."/>
            <person name="Lipun K."/>
        </authorList>
    </citation>
    <scope>NUCLEOTIDE SEQUENCE [LARGE SCALE GENOMIC DNA]</scope>
    <source>
        <strain evidence="3 4">JCM 11839</strain>
    </source>
</reference>